<proteinExistence type="predicted"/>
<feature type="compositionally biased region" description="Low complexity" evidence="1">
    <location>
        <begin position="165"/>
        <end position="177"/>
    </location>
</feature>
<feature type="compositionally biased region" description="Polar residues" evidence="1">
    <location>
        <begin position="106"/>
        <end position="122"/>
    </location>
</feature>
<dbReference type="GeneID" id="88179395"/>
<dbReference type="OrthoDB" id="2575760at2759"/>
<evidence type="ECO:0000313" key="2">
    <source>
        <dbReference type="EMBL" id="KGB77248.1"/>
    </source>
</evidence>
<feature type="region of interest" description="Disordered" evidence="1">
    <location>
        <begin position="42"/>
        <end position="70"/>
    </location>
</feature>
<dbReference type="Proteomes" id="UP000029445">
    <property type="component" value="Chromosome 1"/>
</dbReference>
<dbReference type="RefSeq" id="XP_062883075.1">
    <property type="nucleotide sequence ID" value="XM_063027120.1"/>
</dbReference>
<reference evidence="2 3" key="2">
    <citation type="journal article" date="2018" name="Proc. Natl. Acad. Sci.">
        <title>RNAi is a critical determinant of centromere evolution in closely related fungi.</title>
        <authorList>
            <person name="Yadav V."/>
            <person name="Sun S."/>
            <person name="Billmyre R.B."/>
            <person name="Thimmappa B.C."/>
            <person name="Shea T."/>
            <person name="Lintner R."/>
            <person name="Bakkeren G."/>
            <person name="Cuomo C.A."/>
            <person name="Heitman J."/>
            <person name="Sanyal K."/>
        </authorList>
    </citation>
    <scope>NUCLEOTIDE SEQUENCE [LARGE SCALE GENOMIC DNA]</scope>
    <source>
        <strain evidence="2 3">R265</strain>
    </source>
</reference>
<dbReference type="HOGENOM" id="CLU_637813_0_0_1"/>
<organism evidence="2 3">
    <name type="scientific">Cryptococcus deuterogattii (strain R265)</name>
    <name type="common">Cryptococcus gattii VGII (strain R265)</name>
    <dbReference type="NCBI Taxonomy" id="294750"/>
    <lineage>
        <taxon>Eukaryota</taxon>
        <taxon>Fungi</taxon>
        <taxon>Dikarya</taxon>
        <taxon>Basidiomycota</taxon>
        <taxon>Agaricomycotina</taxon>
        <taxon>Tremellomycetes</taxon>
        <taxon>Tremellales</taxon>
        <taxon>Cryptococcaceae</taxon>
        <taxon>Cryptococcus</taxon>
        <taxon>Cryptococcus gattii species complex</taxon>
    </lineage>
</organism>
<evidence type="ECO:0000256" key="1">
    <source>
        <dbReference type="SAM" id="MobiDB-lite"/>
    </source>
</evidence>
<feature type="compositionally biased region" description="Polar residues" evidence="1">
    <location>
        <begin position="292"/>
        <end position="303"/>
    </location>
</feature>
<dbReference type="VEuPathDB" id="FungiDB:CNBG_3086"/>
<accession>A0A095EJ21</accession>
<protein>
    <submittedName>
        <fullName evidence="2">Uncharacterized protein</fullName>
    </submittedName>
</protein>
<dbReference type="AlphaFoldDB" id="A0A095EJ21"/>
<feature type="region of interest" description="Disordered" evidence="1">
    <location>
        <begin position="106"/>
        <end position="227"/>
    </location>
</feature>
<evidence type="ECO:0000313" key="3">
    <source>
        <dbReference type="Proteomes" id="UP000029445"/>
    </source>
</evidence>
<feature type="compositionally biased region" description="Basic and acidic residues" evidence="1">
    <location>
        <begin position="47"/>
        <end position="60"/>
    </location>
</feature>
<dbReference type="KEGG" id="cdeu:CNBG_3086"/>
<name>A0A095EJ21_CRYD2</name>
<dbReference type="EMBL" id="CP025759">
    <property type="protein sequence ID" value="KGB77248.1"/>
    <property type="molecule type" value="Genomic_DNA"/>
</dbReference>
<feature type="compositionally biased region" description="Basic and acidic residues" evidence="1">
    <location>
        <begin position="125"/>
        <end position="150"/>
    </location>
</feature>
<reference evidence="2 3" key="1">
    <citation type="journal article" date="2011" name="MBio">
        <title>Genome variation in Cryptococcus gattii, an emerging pathogen of immunocompetent hosts.</title>
        <authorList>
            <person name="D'Souza C.A."/>
            <person name="Kronstad J.W."/>
            <person name="Taylor G."/>
            <person name="Warren R."/>
            <person name="Yuen M."/>
            <person name="Hu G."/>
            <person name="Jung W.H."/>
            <person name="Sham A."/>
            <person name="Kidd S.E."/>
            <person name="Tangen K."/>
            <person name="Lee N."/>
            <person name="Zeilmaker T."/>
            <person name="Sawkins J."/>
            <person name="McVicker G."/>
            <person name="Shah S."/>
            <person name="Gnerre S."/>
            <person name="Griggs A."/>
            <person name="Zeng Q."/>
            <person name="Bartlett K."/>
            <person name="Li W."/>
            <person name="Wang X."/>
            <person name="Heitman J."/>
            <person name="Stajich J.E."/>
            <person name="Fraser J.A."/>
            <person name="Meyer W."/>
            <person name="Carter D."/>
            <person name="Schein J."/>
            <person name="Krzywinski M."/>
            <person name="Kwon-Chung K.J."/>
            <person name="Varma A."/>
            <person name="Wang J."/>
            <person name="Brunham R."/>
            <person name="Fyfe M."/>
            <person name="Ouellette B.F."/>
            <person name="Siddiqui A."/>
            <person name="Marra M."/>
            <person name="Jones S."/>
            <person name="Holt R."/>
            <person name="Birren B.W."/>
            <person name="Galagan J.E."/>
            <person name="Cuomo C.A."/>
        </authorList>
    </citation>
    <scope>NUCLEOTIDE SEQUENCE [LARGE SCALE GENOMIC DNA]</scope>
    <source>
        <strain evidence="2 3">R265</strain>
    </source>
</reference>
<feature type="region of interest" description="Disordered" evidence="1">
    <location>
        <begin position="287"/>
        <end position="321"/>
    </location>
</feature>
<keyword evidence="3" id="KW-1185">Reference proteome</keyword>
<sequence>MSMRSEDLRADVQSSDLCTVDASVPSTRDVKSQGKKARLGLRISIQDLKKRKEPSYKGDSSRGGSQLPSSSVFPIVNQPLHLQNAKVSTFGFGIRAFLRSLTGGQPATQFTKTANPTPQVSDGTPIHREKEKDLLEKSADEMSPKSKDDQVDLDPCSIPLPPSPTISLISLPTISSSAEPQENEQIRPSSEKAEPEGNQSPDQHASPAANDLQTRQTSESDGKSHQSPLMLITSAWTIQETCTPLDRSPTVSPVDDEIIVSPVGSQDSTAGLMVDRIDIREYVGLGRKAQQPGYSRSRSTSPGFQKAEMGFSGEKKGNNKSWRRSMANLSEALNRRSSFKSPPTSYDAYITRQRQIADYRQGCFPTIYRTGAQAILEAKDSLEEEDEMAEMFFLL</sequence>
<gene>
    <name evidence="2" type="ORF">CNBG_3086</name>
</gene>